<evidence type="ECO:0000256" key="2">
    <source>
        <dbReference type="ARBA" id="ARBA00000565"/>
    </source>
</evidence>
<dbReference type="PANTHER" id="PTHR20858:SF17">
    <property type="entry name" value="HYDROXYMETHYLPYRIMIDINE_PHOSPHOMETHYLPYRIMIDINE KINASE THI20-RELATED"/>
    <property type="match status" value="1"/>
</dbReference>
<dbReference type="GO" id="GO:0005829">
    <property type="term" value="C:cytosol"/>
    <property type="evidence" value="ECO:0007669"/>
    <property type="project" value="TreeGrafter"/>
</dbReference>
<evidence type="ECO:0000256" key="14">
    <source>
        <dbReference type="ARBA" id="ARBA00042102"/>
    </source>
</evidence>
<dbReference type="SUPFAM" id="SSF53613">
    <property type="entry name" value="Ribokinase-like"/>
    <property type="match status" value="1"/>
</dbReference>
<protein>
    <recommendedName>
        <fullName evidence="7">Hydroxymethylpyrimidine/phosphomethylpyrimidine kinase</fullName>
        <ecNumber evidence="5">2.7.1.49</ecNumber>
        <ecNumber evidence="6">2.7.4.7</ecNumber>
    </recommendedName>
    <alternativeName>
        <fullName evidence="14">Hydroxymethylpyrimidine kinase</fullName>
    </alternativeName>
    <alternativeName>
        <fullName evidence="15">Hydroxymethylpyrimidine phosphate kinase</fullName>
    </alternativeName>
</protein>
<comment type="similarity">
    <text evidence="4">Belongs to the ThiD family.</text>
</comment>
<proteinExistence type="inferred from homology"/>
<dbReference type="GO" id="GO:0008902">
    <property type="term" value="F:hydroxymethylpyrimidine kinase activity"/>
    <property type="evidence" value="ECO:0007669"/>
    <property type="project" value="UniProtKB-EC"/>
</dbReference>
<comment type="pathway">
    <text evidence="3">Cofactor biosynthesis; thiamine diphosphate biosynthesis; 4-amino-2-methyl-5-diphosphomethylpyrimidine from 5-amino-1-(5-phospho-D-ribosyl)imidazole: step 3/3.</text>
</comment>
<comment type="catalytic activity">
    <reaction evidence="2">
        <text>4-amino-2-methyl-5-(phosphooxymethyl)pyrimidine + ATP = 4-amino-2-methyl-5-(diphosphooxymethyl)pyrimidine + ADP</text>
        <dbReference type="Rhea" id="RHEA:19893"/>
        <dbReference type="ChEBI" id="CHEBI:30616"/>
        <dbReference type="ChEBI" id="CHEBI:57841"/>
        <dbReference type="ChEBI" id="CHEBI:58354"/>
        <dbReference type="ChEBI" id="CHEBI:456216"/>
        <dbReference type="EC" id="2.7.4.7"/>
    </reaction>
</comment>
<keyword evidence="10 17" id="KW-0418">Kinase</keyword>
<evidence type="ECO:0000256" key="6">
    <source>
        <dbReference type="ARBA" id="ARBA00012963"/>
    </source>
</evidence>
<evidence type="ECO:0000256" key="4">
    <source>
        <dbReference type="ARBA" id="ARBA00009879"/>
    </source>
</evidence>
<dbReference type="InterPro" id="IPR004399">
    <property type="entry name" value="HMP/HMP-P_kinase_dom"/>
</dbReference>
<evidence type="ECO:0000256" key="10">
    <source>
        <dbReference type="ARBA" id="ARBA00022777"/>
    </source>
</evidence>
<dbReference type="GO" id="GO:0005524">
    <property type="term" value="F:ATP binding"/>
    <property type="evidence" value="ECO:0007669"/>
    <property type="project" value="UniProtKB-KW"/>
</dbReference>
<evidence type="ECO:0000256" key="13">
    <source>
        <dbReference type="ARBA" id="ARBA00037917"/>
    </source>
</evidence>
<name>A0AAT9LH00_9FIRM</name>
<sequence length="271" mass="28815">MPRALTIAGSDSGGGAGIQADLKTFTALGVFGMSAITAITAQNTREVRGVHIIPPEMVRSQILAVAEDIGVDAAKTGMLANEDVTVAVAKALRETGITNLVVDPVMISKSGYSLLPAQAQKAVIRQVFPLARIVTPNIPEAQAITGMTITGLKEMKEAARRILAMGPEWVVLKGGHLSGEAVDVVSSWDRMLEIVSPRIETKNTHGTGCTLSAAICAYLAKGMEPLEAIKFAKKFITWAIMNSLPLGNGYGPTNHFYFVREGDVEVTVREV</sequence>
<keyword evidence="12" id="KW-0784">Thiamine biosynthesis</keyword>
<dbReference type="GO" id="GO:0008972">
    <property type="term" value="F:phosphomethylpyrimidine kinase activity"/>
    <property type="evidence" value="ECO:0007669"/>
    <property type="project" value="UniProtKB-EC"/>
</dbReference>
<dbReference type="EMBL" id="CP062796">
    <property type="protein sequence ID" value="QUL99502.1"/>
    <property type="molecule type" value="Genomic_DNA"/>
</dbReference>
<evidence type="ECO:0000256" key="1">
    <source>
        <dbReference type="ARBA" id="ARBA00000151"/>
    </source>
</evidence>
<evidence type="ECO:0000256" key="7">
    <source>
        <dbReference type="ARBA" id="ARBA00019161"/>
    </source>
</evidence>
<evidence type="ECO:0000313" key="17">
    <source>
        <dbReference type="EMBL" id="QUL99502.1"/>
    </source>
</evidence>
<gene>
    <name evidence="17" type="primary">thiD</name>
    <name evidence="17" type="ORF">IMF26_00275</name>
</gene>
<dbReference type="FunFam" id="3.40.1190.20:FF:000003">
    <property type="entry name" value="Phosphomethylpyrimidine kinase ThiD"/>
    <property type="match status" value="1"/>
</dbReference>
<dbReference type="Pfam" id="PF08543">
    <property type="entry name" value="Phos_pyr_kin"/>
    <property type="match status" value="1"/>
</dbReference>
<dbReference type="InterPro" id="IPR029056">
    <property type="entry name" value="Ribokinase-like"/>
</dbReference>
<reference evidence="17" key="1">
    <citation type="submission" date="2020-10" db="EMBL/GenBank/DDBJ databases">
        <authorList>
            <person name="Kadnikov V."/>
            <person name="Beletsky A.V."/>
            <person name="Mardanov A.V."/>
            <person name="Karnachuk O.V."/>
            <person name="Ravin N.V."/>
        </authorList>
    </citation>
    <scope>NUCLEOTIDE SEQUENCE</scope>
    <source>
        <strain evidence="17">Bu02</strain>
    </source>
</reference>
<evidence type="ECO:0000256" key="9">
    <source>
        <dbReference type="ARBA" id="ARBA00022741"/>
    </source>
</evidence>
<feature type="domain" description="Pyridoxamine kinase/Phosphomethylpyrimidine kinase" evidence="16">
    <location>
        <begin position="11"/>
        <end position="254"/>
    </location>
</feature>
<dbReference type="KEGG" id="fcz:IMF26_00275"/>
<dbReference type="EC" id="2.7.1.49" evidence="5"/>
<comment type="pathway">
    <text evidence="13">Cofactor biosynthesis; thiamine diphosphate biosynthesis; 4-amino-2-methyl-5-diphosphomethylpyrimidine from 5-amino-1-(5-phospho-D-ribosyl)imidazole: step 2/3.</text>
</comment>
<comment type="catalytic activity">
    <reaction evidence="1">
        <text>4-amino-5-hydroxymethyl-2-methylpyrimidine + ATP = 4-amino-2-methyl-5-(phosphooxymethyl)pyrimidine + ADP + H(+)</text>
        <dbReference type="Rhea" id="RHEA:23096"/>
        <dbReference type="ChEBI" id="CHEBI:15378"/>
        <dbReference type="ChEBI" id="CHEBI:16892"/>
        <dbReference type="ChEBI" id="CHEBI:30616"/>
        <dbReference type="ChEBI" id="CHEBI:58354"/>
        <dbReference type="ChEBI" id="CHEBI:456216"/>
        <dbReference type="EC" id="2.7.1.49"/>
    </reaction>
</comment>
<evidence type="ECO:0000256" key="12">
    <source>
        <dbReference type="ARBA" id="ARBA00022977"/>
    </source>
</evidence>
<evidence type="ECO:0000259" key="16">
    <source>
        <dbReference type="Pfam" id="PF08543"/>
    </source>
</evidence>
<organism evidence="17">
    <name type="scientific">Candidatus Fermentithermobacillus carboniphilus</name>
    <dbReference type="NCBI Taxonomy" id="3085328"/>
    <lineage>
        <taxon>Bacteria</taxon>
        <taxon>Bacillati</taxon>
        <taxon>Bacillota</taxon>
        <taxon>Candidatus Fermentithermobacillia</taxon>
        <taxon>Candidatus Fermentithermobacillales</taxon>
        <taxon>Candidatus Fermentithermobacillaceae</taxon>
        <taxon>Candidatus Fermentithermobacillus</taxon>
    </lineage>
</organism>
<dbReference type="CDD" id="cd01169">
    <property type="entry name" value="HMPP_kinase"/>
    <property type="match status" value="1"/>
</dbReference>
<dbReference type="AlphaFoldDB" id="A0AAT9LH00"/>
<keyword evidence="8 17" id="KW-0808">Transferase</keyword>
<dbReference type="NCBIfam" id="TIGR00097">
    <property type="entry name" value="HMP-P_kinase"/>
    <property type="match status" value="1"/>
</dbReference>
<evidence type="ECO:0000256" key="15">
    <source>
        <dbReference type="ARBA" id="ARBA00043176"/>
    </source>
</evidence>
<reference evidence="17" key="2">
    <citation type="journal article" date="2023" name="Biology">
        <title>Prokaryotic Life Associated with Coal-Fire Gas Vents Revealed by Metagenomics.</title>
        <authorList>
            <person name="Kadnikov V.V."/>
            <person name="Mardanov A.V."/>
            <person name="Beletsky A.V."/>
            <person name="Karnachuk O.V."/>
            <person name="Ravin N.V."/>
        </authorList>
    </citation>
    <scope>NUCLEOTIDE SEQUENCE</scope>
    <source>
        <strain evidence="17">Bu02</strain>
    </source>
</reference>
<dbReference type="GO" id="GO:0009228">
    <property type="term" value="P:thiamine biosynthetic process"/>
    <property type="evidence" value="ECO:0007669"/>
    <property type="project" value="UniProtKB-KW"/>
</dbReference>
<dbReference type="Gene3D" id="3.40.1190.20">
    <property type="match status" value="1"/>
</dbReference>
<evidence type="ECO:0000256" key="8">
    <source>
        <dbReference type="ARBA" id="ARBA00022679"/>
    </source>
</evidence>
<dbReference type="EC" id="2.7.4.7" evidence="6"/>
<dbReference type="PANTHER" id="PTHR20858">
    <property type="entry name" value="PHOSPHOMETHYLPYRIMIDINE KINASE"/>
    <property type="match status" value="1"/>
</dbReference>
<accession>A0AAT9LH00</accession>
<evidence type="ECO:0000256" key="3">
    <source>
        <dbReference type="ARBA" id="ARBA00004769"/>
    </source>
</evidence>
<keyword evidence="9" id="KW-0547">Nucleotide-binding</keyword>
<evidence type="ECO:0000256" key="5">
    <source>
        <dbReference type="ARBA" id="ARBA00012135"/>
    </source>
</evidence>
<keyword evidence="11" id="KW-0067">ATP-binding</keyword>
<dbReference type="InterPro" id="IPR013749">
    <property type="entry name" value="PM/HMP-P_kinase-1"/>
</dbReference>
<evidence type="ECO:0000256" key="11">
    <source>
        <dbReference type="ARBA" id="ARBA00022840"/>
    </source>
</evidence>